<organism evidence="2 3">
    <name type="scientific">Paspalum notatum var. saurae</name>
    <dbReference type="NCBI Taxonomy" id="547442"/>
    <lineage>
        <taxon>Eukaryota</taxon>
        <taxon>Viridiplantae</taxon>
        <taxon>Streptophyta</taxon>
        <taxon>Embryophyta</taxon>
        <taxon>Tracheophyta</taxon>
        <taxon>Spermatophyta</taxon>
        <taxon>Magnoliopsida</taxon>
        <taxon>Liliopsida</taxon>
        <taxon>Poales</taxon>
        <taxon>Poaceae</taxon>
        <taxon>PACMAD clade</taxon>
        <taxon>Panicoideae</taxon>
        <taxon>Andropogonodae</taxon>
        <taxon>Paspaleae</taxon>
        <taxon>Paspalinae</taxon>
        <taxon>Paspalum</taxon>
    </lineage>
</organism>
<protein>
    <submittedName>
        <fullName evidence="2">Uncharacterized protein</fullName>
    </submittedName>
</protein>
<evidence type="ECO:0000313" key="3">
    <source>
        <dbReference type="Proteomes" id="UP001341281"/>
    </source>
</evidence>
<accession>A0AAQ3XEN6</accession>
<feature type="region of interest" description="Disordered" evidence="1">
    <location>
        <begin position="1"/>
        <end position="179"/>
    </location>
</feature>
<dbReference type="EMBL" id="CP144753">
    <property type="protein sequence ID" value="WVZ95515.1"/>
    <property type="molecule type" value="Genomic_DNA"/>
</dbReference>
<feature type="compositionally biased region" description="Basic and acidic residues" evidence="1">
    <location>
        <begin position="63"/>
        <end position="78"/>
    </location>
</feature>
<gene>
    <name evidence="2" type="ORF">U9M48_041268</name>
</gene>
<feature type="compositionally biased region" description="Basic and acidic residues" evidence="1">
    <location>
        <begin position="1"/>
        <end position="15"/>
    </location>
</feature>
<keyword evidence="3" id="KW-1185">Reference proteome</keyword>
<evidence type="ECO:0000256" key="1">
    <source>
        <dbReference type="SAM" id="MobiDB-lite"/>
    </source>
</evidence>
<proteinExistence type="predicted"/>
<dbReference type="AlphaFoldDB" id="A0AAQ3XEN6"/>
<feature type="compositionally biased region" description="Basic and acidic residues" evidence="1">
    <location>
        <begin position="137"/>
        <end position="162"/>
    </location>
</feature>
<evidence type="ECO:0000313" key="2">
    <source>
        <dbReference type="EMBL" id="WVZ95515.1"/>
    </source>
</evidence>
<reference evidence="2 3" key="1">
    <citation type="submission" date="2024-02" db="EMBL/GenBank/DDBJ databases">
        <title>High-quality chromosome-scale genome assembly of Pensacola bahiagrass (Paspalum notatum Flugge var. saurae).</title>
        <authorList>
            <person name="Vega J.M."/>
            <person name="Podio M."/>
            <person name="Orjuela J."/>
            <person name="Siena L.A."/>
            <person name="Pessino S.C."/>
            <person name="Combes M.C."/>
            <person name="Mariac C."/>
            <person name="Albertini E."/>
            <person name="Pupilli F."/>
            <person name="Ortiz J.P.A."/>
            <person name="Leblanc O."/>
        </authorList>
    </citation>
    <scope>NUCLEOTIDE SEQUENCE [LARGE SCALE GENOMIC DNA]</scope>
    <source>
        <strain evidence="2">R1</strain>
        <tissue evidence="2">Leaf</tissue>
    </source>
</reference>
<dbReference type="Proteomes" id="UP001341281">
    <property type="component" value="Chromosome 09"/>
</dbReference>
<sequence>MEAVAKDPALEREQPKTAPRWEGCGRQIRHQAQAAEATPPRDSPRGDLRKARRQGQPTTAAGGEHRRSDRPQPPDRRAPLPTSGHRPDPPSPKLQTKKNPPQGGGTPAGQSRRRHTEEEPHRHHPSTRTAAPPPQPDEARHSADPAKRGRIHAMGDEARKPEAGGGEGGPGKGKEGGSE</sequence>
<name>A0AAQ3XEN6_PASNO</name>